<comment type="caution">
    <text evidence="1">The sequence shown here is derived from an EMBL/GenBank/DDBJ whole genome shotgun (WGS) entry which is preliminary data.</text>
</comment>
<protein>
    <submittedName>
        <fullName evidence="1">Uncharacterized protein</fullName>
    </submittedName>
</protein>
<evidence type="ECO:0000313" key="1">
    <source>
        <dbReference type="EMBL" id="KKK55732.1"/>
    </source>
</evidence>
<proteinExistence type="predicted"/>
<dbReference type="AlphaFoldDB" id="A0A0F8WFW0"/>
<name>A0A0F8WFW0_9ZZZZ</name>
<feature type="non-terminal residue" evidence="1">
    <location>
        <position position="127"/>
    </location>
</feature>
<dbReference type="EMBL" id="LAZR01065352">
    <property type="protein sequence ID" value="KKK55732.1"/>
    <property type="molecule type" value="Genomic_DNA"/>
</dbReference>
<reference evidence="1" key="1">
    <citation type="journal article" date="2015" name="Nature">
        <title>Complex archaea that bridge the gap between prokaryotes and eukaryotes.</title>
        <authorList>
            <person name="Spang A."/>
            <person name="Saw J.H."/>
            <person name="Jorgensen S.L."/>
            <person name="Zaremba-Niedzwiedzka K."/>
            <person name="Martijn J."/>
            <person name="Lind A.E."/>
            <person name="van Eijk R."/>
            <person name="Schleper C."/>
            <person name="Guy L."/>
            <person name="Ettema T.J."/>
        </authorList>
    </citation>
    <scope>NUCLEOTIDE SEQUENCE</scope>
</reference>
<gene>
    <name evidence="1" type="ORF">LCGC14_3071590</name>
</gene>
<organism evidence="1">
    <name type="scientific">marine sediment metagenome</name>
    <dbReference type="NCBI Taxonomy" id="412755"/>
    <lineage>
        <taxon>unclassified sequences</taxon>
        <taxon>metagenomes</taxon>
        <taxon>ecological metagenomes</taxon>
    </lineage>
</organism>
<accession>A0A0F8WFW0</accession>
<sequence>MPLINKQDFNIYQDSWDVSPNLFLTREGVNGKGLSLMLDCVETEWTFYYKDDLIDFNCTYGQSKDFLKKIKVITIKKLLDQIWRFSVSHDWRNYIFGKKRSNYKLSTCEMKFRQMNYITKNNLSHII</sequence>